<dbReference type="RefSeq" id="WP_221572710.1">
    <property type="nucleotide sequence ID" value="NZ_JAIGNK010000001.1"/>
</dbReference>
<protein>
    <submittedName>
        <fullName evidence="1">Squalene/phytoene synthase family protein</fullName>
    </submittedName>
</protein>
<reference evidence="1 2" key="1">
    <citation type="submission" date="2021-08" db="EMBL/GenBank/DDBJ databases">
        <title>Comparative Genomics Analysis of the Genus Qipengyuania Reveals Extensive Genetic Diversity and Metabolic Versatility, Including the Description of Fifteen Novel Species.</title>
        <authorList>
            <person name="Liu Y."/>
        </authorList>
    </citation>
    <scope>NUCLEOTIDE SEQUENCE [LARGE SCALE GENOMIC DNA]</scope>
    <source>
        <strain evidence="1 2">1NDH17</strain>
    </source>
</reference>
<evidence type="ECO:0000313" key="1">
    <source>
        <dbReference type="EMBL" id="MBX7457402.1"/>
    </source>
</evidence>
<organism evidence="1 2">
    <name type="scientific">Qipengyuania polymorpha</name>
    <dbReference type="NCBI Taxonomy" id="2867234"/>
    <lineage>
        <taxon>Bacteria</taxon>
        <taxon>Pseudomonadati</taxon>
        <taxon>Pseudomonadota</taxon>
        <taxon>Alphaproteobacteria</taxon>
        <taxon>Sphingomonadales</taxon>
        <taxon>Erythrobacteraceae</taxon>
        <taxon>Qipengyuania</taxon>
    </lineage>
</organism>
<comment type="caution">
    <text evidence="1">The sequence shown here is derived from an EMBL/GenBank/DDBJ whole genome shotgun (WGS) entry which is preliminary data.</text>
</comment>
<dbReference type="EMBL" id="JAIGNK010000001">
    <property type="protein sequence ID" value="MBX7457402.1"/>
    <property type="molecule type" value="Genomic_DNA"/>
</dbReference>
<gene>
    <name evidence="1" type="ORF">K3152_04005</name>
</gene>
<accession>A0ABS7IVC3</accession>
<keyword evidence="2" id="KW-1185">Reference proteome</keyword>
<name>A0ABS7IVC3_9SPHN</name>
<dbReference type="Proteomes" id="UP000783253">
    <property type="component" value="Unassembled WGS sequence"/>
</dbReference>
<evidence type="ECO:0000313" key="2">
    <source>
        <dbReference type="Proteomes" id="UP000783253"/>
    </source>
</evidence>
<sequence length="212" mass="23385">MDDTAPYNLPEWGPLVLSYAKEDQRGALDALLRLDENLARIVRSVSEPALGQLRLAWWRDEILRERAAGSAPPPDPLLRSILDYWHSERSECVALIDGWEHLLFEFPLDDEARTGFRHGRARAFAALAKLAGHQGSAENAASHGEAWAAAELGMMGHETREHTEPLPQLPRDLRSLAIIGGLARRSIKRGGAPLFGDRLSPLAAMRLGIFGS</sequence>
<proteinExistence type="predicted"/>